<comment type="caution">
    <text evidence="2">The sequence shown here is derived from an EMBL/GenBank/DDBJ whole genome shotgun (WGS) entry which is preliminary data.</text>
</comment>
<dbReference type="Proteomes" id="UP000216605">
    <property type="component" value="Unassembled WGS sequence"/>
</dbReference>
<keyword evidence="3" id="KW-1185">Reference proteome</keyword>
<name>A0A255YZ03_9FLAO</name>
<protein>
    <submittedName>
        <fullName evidence="2">Uncharacterized protein</fullName>
    </submittedName>
</protein>
<organism evidence="2 3">
    <name type="scientific">Flavobacterium cyanobacteriorum</name>
    <dbReference type="NCBI Taxonomy" id="2022802"/>
    <lineage>
        <taxon>Bacteria</taxon>
        <taxon>Pseudomonadati</taxon>
        <taxon>Bacteroidota</taxon>
        <taxon>Flavobacteriia</taxon>
        <taxon>Flavobacteriales</taxon>
        <taxon>Flavobacteriaceae</taxon>
        <taxon>Flavobacterium</taxon>
    </lineage>
</organism>
<dbReference type="AlphaFoldDB" id="A0A255YZ03"/>
<keyword evidence="1" id="KW-0812">Transmembrane</keyword>
<keyword evidence="1" id="KW-1133">Transmembrane helix</keyword>
<evidence type="ECO:0000313" key="2">
    <source>
        <dbReference type="EMBL" id="OYQ33904.1"/>
    </source>
</evidence>
<feature type="transmembrane region" description="Helical" evidence="1">
    <location>
        <begin position="37"/>
        <end position="57"/>
    </location>
</feature>
<accession>A0A255YZ03</accession>
<proteinExistence type="predicted"/>
<keyword evidence="1" id="KW-0472">Membrane</keyword>
<dbReference type="RefSeq" id="WP_094416077.1">
    <property type="nucleotide sequence ID" value="NZ_NOXV01000298.1"/>
</dbReference>
<reference evidence="2 3" key="1">
    <citation type="submission" date="2017-07" db="EMBL/GenBank/DDBJ databases">
        <title>Flavobacterium cyanobacteriorum sp. nov., isolated from cyanobacterial aggregates in a eutrophic lake.</title>
        <authorList>
            <person name="Cai H."/>
        </authorList>
    </citation>
    <scope>NUCLEOTIDE SEQUENCE [LARGE SCALE GENOMIC DNA]</scope>
    <source>
        <strain evidence="2 3">TH021</strain>
    </source>
</reference>
<dbReference type="EMBL" id="NOXV01000298">
    <property type="protein sequence ID" value="OYQ33904.1"/>
    <property type="molecule type" value="Genomic_DNA"/>
</dbReference>
<evidence type="ECO:0000313" key="3">
    <source>
        <dbReference type="Proteomes" id="UP000216605"/>
    </source>
</evidence>
<sequence length="88" mass="9216">MGGKNVGEYFKGVVETGSNATQYLNGEISGLEATFDIGMGIIGMIPLPGCAAVSLLYSVSKAAYEYSSGNTLFDKPAKQTVSPTQLKM</sequence>
<gene>
    <name evidence="2" type="ORF">CHU92_12510</name>
</gene>
<dbReference type="OrthoDB" id="799569at2"/>
<evidence type="ECO:0000256" key="1">
    <source>
        <dbReference type="SAM" id="Phobius"/>
    </source>
</evidence>